<comment type="caution">
    <text evidence="1">The sequence shown here is derived from an EMBL/GenBank/DDBJ whole genome shotgun (WGS) entry which is preliminary data.</text>
</comment>
<protein>
    <submittedName>
        <fullName evidence="1">DUF1450 domain-containing protein</fullName>
    </submittedName>
</protein>
<dbReference type="AlphaFoldDB" id="A0A371J131"/>
<dbReference type="Proteomes" id="UP000215694">
    <property type="component" value="Unassembled WGS sequence"/>
</dbReference>
<keyword evidence="2" id="KW-1185">Reference proteome</keyword>
<organism evidence="1 2">
    <name type="scientific">Romboutsia weinsteinii</name>
    <dbReference type="NCBI Taxonomy" id="2020949"/>
    <lineage>
        <taxon>Bacteria</taxon>
        <taxon>Bacillati</taxon>
        <taxon>Bacillota</taxon>
        <taxon>Clostridia</taxon>
        <taxon>Peptostreptococcales</taxon>
        <taxon>Peptostreptococcaceae</taxon>
        <taxon>Romboutsia</taxon>
    </lineage>
</organism>
<evidence type="ECO:0000313" key="2">
    <source>
        <dbReference type="Proteomes" id="UP000215694"/>
    </source>
</evidence>
<name>A0A371J131_9FIRM</name>
<accession>A0A371J131</accession>
<reference evidence="1 2" key="1">
    <citation type="journal article" date="2017" name="Genome Announc.">
        <title>Draft Genome Sequence of Romboutsia weinsteinii sp. nov. Strain CCRI-19649(T) Isolated from Surface Water.</title>
        <authorList>
            <person name="Maheux A.F."/>
            <person name="Boudreau D.K."/>
            <person name="Berube E."/>
            <person name="Boissinot M."/>
            <person name="Cantin P."/>
            <person name="Raymond F."/>
            <person name="Corbeil J."/>
            <person name="Omar R.F."/>
            <person name="Bergeron M.G."/>
        </authorList>
    </citation>
    <scope>NUCLEOTIDE SEQUENCE [LARGE SCALE GENOMIC DNA]</scope>
    <source>
        <strain evidence="1 2">CCRI-19649</strain>
    </source>
</reference>
<dbReference type="RefSeq" id="WP_094369189.1">
    <property type="nucleotide sequence ID" value="NZ_NOJY02000025.1"/>
</dbReference>
<gene>
    <name evidence="1" type="ORF">CHL78_013040</name>
</gene>
<dbReference type="OrthoDB" id="1692944at2"/>
<proteinExistence type="predicted"/>
<sequence>MVRVCPYCSNVDVEKLKEAVGEENVKTGCVGMCRAYKTESVGKIDGEVVIKQTEAEFIEACKK</sequence>
<evidence type="ECO:0000313" key="1">
    <source>
        <dbReference type="EMBL" id="RDY26489.1"/>
    </source>
</evidence>
<dbReference type="EMBL" id="NOJY02000025">
    <property type="protein sequence ID" value="RDY26489.1"/>
    <property type="molecule type" value="Genomic_DNA"/>
</dbReference>